<comment type="caution">
    <text evidence="2">The sequence shown here is derived from an EMBL/GenBank/DDBJ whole genome shotgun (WGS) entry which is preliminary data.</text>
</comment>
<organism evidence="2">
    <name type="scientific">bioreactor metagenome</name>
    <dbReference type="NCBI Taxonomy" id="1076179"/>
    <lineage>
        <taxon>unclassified sequences</taxon>
        <taxon>metagenomes</taxon>
        <taxon>ecological metagenomes</taxon>
    </lineage>
</organism>
<reference evidence="2" key="1">
    <citation type="submission" date="2019-08" db="EMBL/GenBank/DDBJ databases">
        <authorList>
            <person name="Kucharzyk K."/>
            <person name="Murdoch R.W."/>
            <person name="Higgins S."/>
            <person name="Loffler F."/>
        </authorList>
    </citation>
    <scope>NUCLEOTIDE SEQUENCE</scope>
</reference>
<dbReference type="EMBL" id="VSSQ01004637">
    <property type="protein sequence ID" value="MPM26045.1"/>
    <property type="molecule type" value="Genomic_DNA"/>
</dbReference>
<dbReference type="AlphaFoldDB" id="A0A644YBX2"/>
<gene>
    <name evidence="2" type="ORF">SDC9_72546</name>
</gene>
<protein>
    <recommendedName>
        <fullName evidence="1">TadE-like domain-containing protein</fullName>
    </recommendedName>
</protein>
<proteinExistence type="predicted"/>
<feature type="domain" description="TadE-like" evidence="1">
    <location>
        <begin position="13"/>
        <end position="55"/>
    </location>
</feature>
<dbReference type="InterPro" id="IPR012495">
    <property type="entry name" value="TadE-like_dom"/>
</dbReference>
<accession>A0A644YBX2</accession>
<evidence type="ECO:0000259" key="1">
    <source>
        <dbReference type="Pfam" id="PF07811"/>
    </source>
</evidence>
<evidence type="ECO:0000313" key="2">
    <source>
        <dbReference type="EMBL" id="MPM26045.1"/>
    </source>
</evidence>
<name>A0A644YBX2_9ZZZZ</name>
<sequence length="130" mass="14137">MEKIVELRRSEKGQGMVEFIFVLPFLLLLLFGMAETGMILNAKITATQAAREGARSSVILPEGSDYVGEAESNVATYMTNIGKSSGYSANAEVLADDALSVTVIYEYIPSFIPGLPNLLQLESTVIMRIE</sequence>
<dbReference type="Pfam" id="PF07811">
    <property type="entry name" value="TadE"/>
    <property type="match status" value="1"/>
</dbReference>